<comment type="caution">
    <text evidence="2">The sequence shown here is derived from an EMBL/GenBank/DDBJ whole genome shotgun (WGS) entry which is preliminary data.</text>
</comment>
<dbReference type="Proteomes" id="UP000717328">
    <property type="component" value="Unassembled WGS sequence"/>
</dbReference>
<reference evidence="2" key="2">
    <citation type="submission" date="2021-10" db="EMBL/GenBank/DDBJ databases">
        <title>Phylogenomics reveals ancestral predisposition of the termite-cultivated fungus Termitomyces towards a domesticated lifestyle.</title>
        <authorList>
            <person name="Auxier B."/>
            <person name="Grum-Grzhimaylo A."/>
            <person name="Cardenas M.E."/>
            <person name="Lodge J.D."/>
            <person name="Laessoe T."/>
            <person name="Pedersen O."/>
            <person name="Smith M.E."/>
            <person name="Kuyper T.W."/>
            <person name="Franco-Molano E.A."/>
            <person name="Baroni T.J."/>
            <person name="Aanen D.K."/>
        </authorList>
    </citation>
    <scope>NUCLEOTIDE SEQUENCE</scope>
    <source>
        <strain evidence="2">D49</strain>
    </source>
</reference>
<evidence type="ECO:0000313" key="3">
    <source>
        <dbReference type="Proteomes" id="UP000717328"/>
    </source>
</evidence>
<keyword evidence="3" id="KW-1185">Reference proteome</keyword>
<evidence type="ECO:0000256" key="1">
    <source>
        <dbReference type="SAM" id="MobiDB-lite"/>
    </source>
</evidence>
<feature type="region of interest" description="Disordered" evidence="1">
    <location>
        <begin position="63"/>
        <end position="88"/>
    </location>
</feature>
<sequence length="88" mass="9724">MHMRTRHAHVICVDVARIFVITALALPYLKSRTTVDTDALTVEDIMNAQDDINTAIQETVARALTNDDTESGREKPGGANDGRREQDS</sequence>
<feature type="compositionally biased region" description="Basic and acidic residues" evidence="1">
    <location>
        <begin position="70"/>
        <end position="88"/>
    </location>
</feature>
<proteinExistence type="predicted"/>
<gene>
    <name evidence="2" type="ORF">H0H81_000828</name>
</gene>
<dbReference type="AlphaFoldDB" id="A0A9P7FUC7"/>
<protein>
    <submittedName>
        <fullName evidence="2">Uncharacterized protein</fullName>
    </submittedName>
</protein>
<organism evidence="2 3">
    <name type="scientific">Sphagnurus paluster</name>
    <dbReference type="NCBI Taxonomy" id="117069"/>
    <lineage>
        <taxon>Eukaryota</taxon>
        <taxon>Fungi</taxon>
        <taxon>Dikarya</taxon>
        <taxon>Basidiomycota</taxon>
        <taxon>Agaricomycotina</taxon>
        <taxon>Agaricomycetes</taxon>
        <taxon>Agaricomycetidae</taxon>
        <taxon>Agaricales</taxon>
        <taxon>Tricholomatineae</taxon>
        <taxon>Lyophyllaceae</taxon>
        <taxon>Sphagnurus</taxon>
    </lineage>
</organism>
<dbReference type="EMBL" id="JABCKI010005770">
    <property type="protein sequence ID" value="KAG5638303.1"/>
    <property type="molecule type" value="Genomic_DNA"/>
</dbReference>
<evidence type="ECO:0000313" key="2">
    <source>
        <dbReference type="EMBL" id="KAG5638303.1"/>
    </source>
</evidence>
<reference evidence="2" key="1">
    <citation type="submission" date="2021-02" db="EMBL/GenBank/DDBJ databases">
        <authorList>
            <person name="Nieuwenhuis M."/>
            <person name="Van De Peppel L.J.J."/>
        </authorList>
    </citation>
    <scope>NUCLEOTIDE SEQUENCE</scope>
    <source>
        <strain evidence="2">D49</strain>
    </source>
</reference>
<name>A0A9P7FUC7_9AGAR</name>
<accession>A0A9P7FUC7</accession>